<dbReference type="GO" id="GO:0005923">
    <property type="term" value="C:bicellular tight junction"/>
    <property type="evidence" value="ECO:0007669"/>
    <property type="project" value="TreeGrafter"/>
</dbReference>
<dbReference type="PANTHER" id="PTHR46079:SF3">
    <property type="entry name" value="FERM DOMAIN-CONTAINING PROTEIN 4A"/>
    <property type="match status" value="1"/>
</dbReference>
<dbReference type="AlphaFoldDB" id="A0AAW0JC95"/>
<dbReference type="PROSITE" id="PS00661">
    <property type="entry name" value="FERM_2"/>
    <property type="match status" value="1"/>
</dbReference>
<sequence>MGSLFPLLEKHMKRATSGSPGKPAEGKVESYLMSCGSWDLRELIDVDSEVVFELASYILQEAKGDFSSNEVVRSDLKKLPALPTQALKEHPSLAYCEDRVIEYYKKLNGQTRGQAIVNYMSIVESLPTYGVHYYAVKDKQGIPWWLGLSYKGIFQYDYHDKVKPRKTKILTSTVCQTLPGRGWSPQLLSGVHLVFLTLCYACRKHYEAIHMGLEIGTVPHGHLCFLHSDLGKVGQVERVGCVVLDTENHRVPKYRG</sequence>
<dbReference type="InterPro" id="IPR000299">
    <property type="entry name" value="FERM_domain"/>
</dbReference>
<dbReference type="FunFam" id="1.20.80.10:FF:000008">
    <property type="entry name" value="FERM domain containing 4A"/>
    <property type="match status" value="1"/>
</dbReference>
<accession>A0AAW0JC95</accession>
<feature type="domain" description="FERM" evidence="1">
    <location>
        <begin position="1"/>
        <end position="256"/>
    </location>
</feature>
<dbReference type="InterPro" id="IPR019748">
    <property type="entry name" value="FERM_central"/>
</dbReference>
<dbReference type="GO" id="GO:0090162">
    <property type="term" value="P:establishment of epithelial cell polarity"/>
    <property type="evidence" value="ECO:0007669"/>
    <property type="project" value="InterPro"/>
</dbReference>
<comment type="caution">
    <text evidence="2">The sequence shown here is derived from an EMBL/GenBank/DDBJ whole genome shotgun (WGS) entry which is preliminary data.</text>
</comment>
<protein>
    <recommendedName>
        <fullName evidence="1">FERM domain-containing protein</fullName>
    </recommendedName>
</protein>
<dbReference type="InterPro" id="IPR014352">
    <property type="entry name" value="FERM/acyl-CoA-bd_prot_sf"/>
</dbReference>
<dbReference type="InterPro" id="IPR011993">
    <property type="entry name" value="PH-like_dom_sf"/>
</dbReference>
<dbReference type="EMBL" id="JBBHLL010000049">
    <property type="protein sequence ID" value="KAK7823886.1"/>
    <property type="molecule type" value="Genomic_DNA"/>
</dbReference>
<evidence type="ECO:0000313" key="3">
    <source>
        <dbReference type="Proteomes" id="UP001488838"/>
    </source>
</evidence>
<dbReference type="Gene3D" id="2.30.29.30">
    <property type="entry name" value="Pleckstrin-homology domain (PH domain)/Phosphotyrosine-binding domain (PTB)"/>
    <property type="match status" value="1"/>
</dbReference>
<dbReference type="PANTHER" id="PTHR46079">
    <property type="entry name" value="FERM DOMAIN-CONTAINING PROTEIN 4"/>
    <property type="match status" value="1"/>
</dbReference>
<dbReference type="Pfam" id="PF00373">
    <property type="entry name" value="FERM_M"/>
    <property type="match status" value="1"/>
</dbReference>
<evidence type="ECO:0000313" key="2">
    <source>
        <dbReference type="EMBL" id="KAK7823886.1"/>
    </source>
</evidence>
<evidence type="ECO:0000259" key="1">
    <source>
        <dbReference type="PROSITE" id="PS50057"/>
    </source>
</evidence>
<dbReference type="InterPro" id="IPR019747">
    <property type="entry name" value="FERM_CS"/>
</dbReference>
<dbReference type="PROSITE" id="PS50057">
    <property type="entry name" value="FERM_3"/>
    <property type="match status" value="1"/>
</dbReference>
<dbReference type="Proteomes" id="UP001488838">
    <property type="component" value="Unassembled WGS sequence"/>
</dbReference>
<keyword evidence="3" id="KW-1185">Reference proteome</keyword>
<dbReference type="InterPro" id="IPR047176">
    <property type="entry name" value="FRMD4A/B"/>
</dbReference>
<gene>
    <name evidence="2" type="ORF">U0070_020557</name>
</gene>
<dbReference type="CDD" id="cd14473">
    <property type="entry name" value="FERM_B-lobe"/>
    <property type="match status" value="1"/>
</dbReference>
<dbReference type="GO" id="GO:0005912">
    <property type="term" value="C:adherens junction"/>
    <property type="evidence" value="ECO:0007669"/>
    <property type="project" value="TreeGrafter"/>
</dbReference>
<name>A0AAW0JC95_MYOGA</name>
<organism evidence="2 3">
    <name type="scientific">Myodes glareolus</name>
    <name type="common">Bank vole</name>
    <name type="synonym">Clethrionomys glareolus</name>
    <dbReference type="NCBI Taxonomy" id="447135"/>
    <lineage>
        <taxon>Eukaryota</taxon>
        <taxon>Metazoa</taxon>
        <taxon>Chordata</taxon>
        <taxon>Craniata</taxon>
        <taxon>Vertebrata</taxon>
        <taxon>Euteleostomi</taxon>
        <taxon>Mammalia</taxon>
        <taxon>Eutheria</taxon>
        <taxon>Euarchontoglires</taxon>
        <taxon>Glires</taxon>
        <taxon>Rodentia</taxon>
        <taxon>Myomorpha</taxon>
        <taxon>Muroidea</taxon>
        <taxon>Cricetidae</taxon>
        <taxon>Arvicolinae</taxon>
        <taxon>Myodes</taxon>
    </lineage>
</organism>
<dbReference type="Gene3D" id="1.20.80.10">
    <property type="match status" value="1"/>
</dbReference>
<dbReference type="InterPro" id="IPR035963">
    <property type="entry name" value="FERM_2"/>
</dbReference>
<reference evidence="2 3" key="1">
    <citation type="journal article" date="2023" name="bioRxiv">
        <title>Conserved and derived expression patterns and positive selection on dental genes reveal complex evolutionary context of ever-growing rodent molars.</title>
        <authorList>
            <person name="Calamari Z.T."/>
            <person name="Song A."/>
            <person name="Cohen E."/>
            <person name="Akter M."/>
            <person name="Roy R.D."/>
            <person name="Hallikas O."/>
            <person name="Christensen M.M."/>
            <person name="Li P."/>
            <person name="Marangoni P."/>
            <person name="Jernvall J."/>
            <person name="Klein O.D."/>
        </authorList>
    </citation>
    <scope>NUCLEOTIDE SEQUENCE [LARGE SCALE GENOMIC DNA]</scope>
    <source>
        <strain evidence="2">V071</strain>
    </source>
</reference>
<dbReference type="SUPFAM" id="SSF50729">
    <property type="entry name" value="PH domain-like"/>
    <property type="match status" value="1"/>
</dbReference>
<dbReference type="SUPFAM" id="SSF47031">
    <property type="entry name" value="Second domain of FERM"/>
    <property type="match status" value="1"/>
</dbReference>
<proteinExistence type="predicted"/>